<dbReference type="CDD" id="cd09083">
    <property type="entry name" value="EEP-1"/>
    <property type="match status" value="1"/>
</dbReference>
<dbReference type="InterPro" id="IPR050410">
    <property type="entry name" value="CCR4/nocturin_mRNA_transcr"/>
</dbReference>
<dbReference type="KEGG" id="fox:FOXG_03739"/>
<dbReference type="InterPro" id="IPR036691">
    <property type="entry name" value="Endo/exonu/phosph_ase_sf"/>
</dbReference>
<reference evidence="3" key="1">
    <citation type="submission" date="2007-04" db="EMBL/GenBank/DDBJ databases">
        <authorList>
            <consortium name="The Broad Institute Genome Sequencing Platform"/>
            <person name="Birren B."/>
            <person name="Lander E."/>
            <person name="Galagan J."/>
            <person name="Nusbaum C."/>
            <person name="Devon K."/>
            <person name="Ma L.-J."/>
            <person name="Jaffe D."/>
            <person name="Butler J."/>
            <person name="Alvarez P."/>
            <person name="Gnerre S."/>
            <person name="Grabherr M."/>
            <person name="Kleber M."/>
            <person name="Mauceli E."/>
            <person name="Brockman W."/>
            <person name="MacCallum I.A."/>
            <person name="Young S."/>
            <person name="LaButti K."/>
            <person name="DeCaprio D."/>
            <person name="Crawford M."/>
            <person name="Koehrsen M."/>
            <person name="Engels R."/>
            <person name="Montgomery P."/>
            <person name="Pearson M."/>
            <person name="Howarth C."/>
            <person name="Larson L."/>
            <person name="White J."/>
            <person name="O'Leary S."/>
            <person name="Kodira C."/>
            <person name="Zeng Q."/>
            <person name="Yandava C."/>
            <person name="Alvarado L."/>
            <person name="Kistler C."/>
            <person name="Shim W.-B."/>
            <person name="Kang S."/>
            <person name="Woloshuk C."/>
        </authorList>
    </citation>
    <scope>NUCLEOTIDE SEQUENCE</scope>
    <source>
        <strain evidence="3">4287</strain>
    </source>
</reference>
<evidence type="ECO:0000313" key="4">
    <source>
        <dbReference type="Proteomes" id="UP000009097"/>
    </source>
</evidence>
<dbReference type="AlphaFoldDB" id="A0A0J9UPH9"/>
<sequence length="327" mass="36925">MKFTSLVLSAALAATAPLSRSTDVRLVTYNIRLAPDKPQWGEELWPVRRPRLTAQINYETSGRPESIVCMQEALYPQIQDIQQDLGSEWDYYGIGRRGGQSDEFSPIFYRPSVWNIEDKKTYWLSDTPEKVGSRGWDAAFPRIVTVARFQHAATGNRMVYMCTHFDHKGKKARANSAKLITDIAETWSILDGETIPVFIGGDLNSSPSGAAYKHLAKTMNDVKSLVPQSKRYGHSSYTYTGFTTVPWDDMYLDHIFVHDPTGIEFKAFAVVNSRYEDGVFISDHRPVVVDVRLNQSAKAFERPVPPSCPFFKDTLMSSGMHPMRPQG</sequence>
<dbReference type="RefSeq" id="XP_018238106.1">
    <property type="nucleotide sequence ID" value="XM_018381582.1"/>
</dbReference>
<proteinExistence type="predicted"/>
<dbReference type="Gene3D" id="3.60.10.10">
    <property type="entry name" value="Endonuclease/exonuclease/phosphatase"/>
    <property type="match status" value="1"/>
</dbReference>
<dbReference type="GO" id="GO:0000175">
    <property type="term" value="F:3'-5'-RNA exonuclease activity"/>
    <property type="evidence" value="ECO:0007669"/>
    <property type="project" value="TreeGrafter"/>
</dbReference>
<organism evidence="3 4">
    <name type="scientific">Fusarium oxysporum f. sp. lycopersici (strain 4287 / CBS 123668 / FGSC 9935 / NRRL 34936)</name>
    <name type="common">Fusarium vascular wilt of tomato</name>
    <dbReference type="NCBI Taxonomy" id="426428"/>
    <lineage>
        <taxon>Eukaryota</taxon>
        <taxon>Fungi</taxon>
        <taxon>Dikarya</taxon>
        <taxon>Ascomycota</taxon>
        <taxon>Pezizomycotina</taxon>
        <taxon>Sordariomycetes</taxon>
        <taxon>Hypocreomycetidae</taxon>
        <taxon>Hypocreales</taxon>
        <taxon>Nectriaceae</taxon>
        <taxon>Fusarium</taxon>
        <taxon>Fusarium oxysporum species complex</taxon>
    </lineage>
</organism>
<evidence type="ECO:0000259" key="2">
    <source>
        <dbReference type="Pfam" id="PF03372"/>
    </source>
</evidence>
<dbReference type="PANTHER" id="PTHR12121">
    <property type="entry name" value="CARBON CATABOLITE REPRESSOR PROTEIN 4"/>
    <property type="match status" value="1"/>
</dbReference>
<dbReference type="Pfam" id="PF03372">
    <property type="entry name" value="Exo_endo_phos"/>
    <property type="match status" value="1"/>
</dbReference>
<dbReference type="SUPFAM" id="SSF56219">
    <property type="entry name" value="DNase I-like"/>
    <property type="match status" value="1"/>
</dbReference>
<feature type="chain" id="PRO_5005324229" description="Endonuclease/exonuclease/phosphatase domain-containing protein" evidence="1">
    <location>
        <begin position="22"/>
        <end position="327"/>
    </location>
</feature>
<accession>A0A0J9UPH9</accession>
<evidence type="ECO:0000256" key="1">
    <source>
        <dbReference type="SAM" id="SignalP"/>
    </source>
</evidence>
<dbReference type="VEuPathDB" id="FungiDB:FOXG_03739"/>
<keyword evidence="1" id="KW-0732">Signal</keyword>
<dbReference type="EMBL" id="DS231699">
    <property type="protein sequence ID" value="KNB00061.1"/>
    <property type="molecule type" value="Genomic_DNA"/>
</dbReference>
<dbReference type="Proteomes" id="UP000009097">
    <property type="component" value="Unassembled WGS sequence"/>
</dbReference>
<protein>
    <recommendedName>
        <fullName evidence="2">Endonuclease/exonuclease/phosphatase domain-containing protein</fullName>
    </recommendedName>
</protein>
<dbReference type="InterPro" id="IPR005135">
    <property type="entry name" value="Endo/exonuclease/phosphatase"/>
</dbReference>
<feature type="domain" description="Endonuclease/exonuclease/phosphatase" evidence="2">
    <location>
        <begin position="63"/>
        <end position="284"/>
    </location>
</feature>
<evidence type="ECO:0000313" key="3">
    <source>
        <dbReference type="EMBL" id="KNB00061.1"/>
    </source>
</evidence>
<dbReference type="GeneID" id="28945844"/>
<dbReference type="PANTHER" id="PTHR12121:SF36">
    <property type="entry name" value="ENDONUCLEASE_EXONUCLEASE_PHOSPHATASE DOMAIN-CONTAINING PROTEIN"/>
    <property type="match status" value="1"/>
</dbReference>
<feature type="signal peptide" evidence="1">
    <location>
        <begin position="1"/>
        <end position="21"/>
    </location>
</feature>
<reference evidence="3" key="2">
    <citation type="journal article" date="2010" name="Nature">
        <title>Comparative genomics reveals mobile pathogenicity chromosomes in Fusarium.</title>
        <authorList>
            <person name="Ma L.J."/>
            <person name="van der Does H.C."/>
            <person name="Borkovich K.A."/>
            <person name="Coleman J.J."/>
            <person name="Daboussi M.J."/>
            <person name="Di Pietro A."/>
            <person name="Dufresne M."/>
            <person name="Freitag M."/>
            <person name="Grabherr M."/>
            <person name="Henrissat B."/>
            <person name="Houterman P.M."/>
            <person name="Kang S."/>
            <person name="Shim W.B."/>
            <person name="Woloshuk C."/>
            <person name="Xie X."/>
            <person name="Xu J.R."/>
            <person name="Antoniw J."/>
            <person name="Baker S.E."/>
            <person name="Bluhm B.H."/>
            <person name="Breakspear A."/>
            <person name="Brown D.W."/>
            <person name="Butchko R.A."/>
            <person name="Chapman S."/>
            <person name="Coulson R."/>
            <person name="Coutinho P.M."/>
            <person name="Danchin E.G."/>
            <person name="Diener A."/>
            <person name="Gale L.R."/>
            <person name="Gardiner D.M."/>
            <person name="Goff S."/>
            <person name="Hammond-Kosack K.E."/>
            <person name="Hilburn K."/>
            <person name="Hua-Van A."/>
            <person name="Jonkers W."/>
            <person name="Kazan K."/>
            <person name="Kodira C.D."/>
            <person name="Koehrsen M."/>
            <person name="Kumar L."/>
            <person name="Lee Y.H."/>
            <person name="Li L."/>
            <person name="Manners J.M."/>
            <person name="Miranda-Saavedra D."/>
            <person name="Mukherjee M."/>
            <person name="Park G."/>
            <person name="Park J."/>
            <person name="Park S.Y."/>
            <person name="Proctor R.H."/>
            <person name="Regev A."/>
            <person name="Ruiz-Roldan M.C."/>
            <person name="Sain D."/>
            <person name="Sakthikumar S."/>
            <person name="Sykes S."/>
            <person name="Schwartz D.C."/>
            <person name="Turgeon B.G."/>
            <person name="Wapinski I."/>
            <person name="Yoder O."/>
            <person name="Young S."/>
            <person name="Zeng Q."/>
            <person name="Zhou S."/>
            <person name="Galagan J."/>
            <person name="Cuomo C.A."/>
            <person name="Kistler H.C."/>
            <person name="Rep M."/>
        </authorList>
    </citation>
    <scope>NUCLEOTIDE SEQUENCE [LARGE SCALE GENOMIC DNA]</scope>
    <source>
        <strain evidence="3">4287</strain>
    </source>
</reference>
<dbReference type="OrthoDB" id="276515at2759"/>
<name>A0A0J9UPH9_FUSO4</name>
<gene>
    <name evidence="3" type="ORF">FOXG_03739</name>
</gene>